<gene>
    <name evidence="2" type="ORF">PC110_g9287</name>
</gene>
<comment type="caution">
    <text evidence="2">The sequence shown here is derived from an EMBL/GenBank/DDBJ whole genome shotgun (WGS) entry which is preliminary data.</text>
</comment>
<dbReference type="Pfam" id="PF07714">
    <property type="entry name" value="PK_Tyr_Ser-Thr"/>
    <property type="match status" value="1"/>
</dbReference>
<dbReference type="InterPro" id="IPR001245">
    <property type="entry name" value="Ser-Thr/Tyr_kinase_cat_dom"/>
</dbReference>
<keyword evidence="3" id="KW-1185">Reference proteome</keyword>
<dbReference type="Gene3D" id="1.10.510.10">
    <property type="entry name" value="Transferase(Phosphotransferase) domain 1"/>
    <property type="match status" value="1"/>
</dbReference>
<dbReference type="SUPFAM" id="SSF56112">
    <property type="entry name" value="Protein kinase-like (PK-like)"/>
    <property type="match status" value="1"/>
</dbReference>
<dbReference type="GO" id="GO:0005524">
    <property type="term" value="F:ATP binding"/>
    <property type="evidence" value="ECO:0007669"/>
    <property type="project" value="InterPro"/>
</dbReference>
<accession>A0A329SC91</accession>
<dbReference type="AlphaFoldDB" id="A0A329SC91"/>
<evidence type="ECO:0000313" key="2">
    <source>
        <dbReference type="EMBL" id="RAW34395.1"/>
    </source>
</evidence>
<dbReference type="EMBL" id="MJFZ01000202">
    <property type="protein sequence ID" value="RAW34395.1"/>
    <property type="molecule type" value="Genomic_DNA"/>
</dbReference>
<name>A0A329SC91_9STRA</name>
<dbReference type="InterPro" id="IPR011009">
    <property type="entry name" value="Kinase-like_dom_sf"/>
</dbReference>
<protein>
    <recommendedName>
        <fullName evidence="1">Protein kinase domain-containing protein</fullName>
    </recommendedName>
</protein>
<evidence type="ECO:0000313" key="3">
    <source>
        <dbReference type="Proteomes" id="UP000251314"/>
    </source>
</evidence>
<dbReference type="PROSITE" id="PS50011">
    <property type="entry name" value="PROTEIN_KINASE_DOM"/>
    <property type="match status" value="1"/>
</dbReference>
<dbReference type="VEuPathDB" id="FungiDB:PC110_g9287"/>
<sequence length="106" mass="11549">MTKTIRQAASSLGCNTAELSAHSLRAGGTTTYIAPVDGDLYTHLATSTGNGAMDERRTIDVMKQIVSGVDYLHRVLHIAHRELSLENVLMNKGRRPHDPIPWAVGI</sequence>
<organism evidence="2 3">
    <name type="scientific">Phytophthora cactorum</name>
    <dbReference type="NCBI Taxonomy" id="29920"/>
    <lineage>
        <taxon>Eukaryota</taxon>
        <taxon>Sar</taxon>
        <taxon>Stramenopiles</taxon>
        <taxon>Oomycota</taxon>
        <taxon>Peronosporomycetes</taxon>
        <taxon>Peronosporales</taxon>
        <taxon>Peronosporaceae</taxon>
        <taxon>Phytophthora</taxon>
    </lineage>
</organism>
<feature type="domain" description="Protein kinase" evidence="1">
    <location>
        <begin position="1"/>
        <end position="106"/>
    </location>
</feature>
<proteinExistence type="predicted"/>
<dbReference type="OrthoDB" id="4062651at2759"/>
<dbReference type="GO" id="GO:0004672">
    <property type="term" value="F:protein kinase activity"/>
    <property type="evidence" value="ECO:0007669"/>
    <property type="project" value="InterPro"/>
</dbReference>
<dbReference type="InterPro" id="IPR000719">
    <property type="entry name" value="Prot_kinase_dom"/>
</dbReference>
<reference evidence="2 3" key="1">
    <citation type="submission" date="2018-01" db="EMBL/GenBank/DDBJ databases">
        <title>Draft genome of the strawberry crown rot pathogen Phytophthora cactorum.</title>
        <authorList>
            <person name="Armitage A.D."/>
            <person name="Lysoe E."/>
            <person name="Nellist C.F."/>
            <person name="Harrison R.J."/>
            <person name="Brurberg M.B."/>
        </authorList>
    </citation>
    <scope>NUCLEOTIDE SEQUENCE [LARGE SCALE GENOMIC DNA]</scope>
    <source>
        <strain evidence="2 3">10300</strain>
    </source>
</reference>
<dbReference type="Proteomes" id="UP000251314">
    <property type="component" value="Unassembled WGS sequence"/>
</dbReference>
<evidence type="ECO:0000259" key="1">
    <source>
        <dbReference type="PROSITE" id="PS50011"/>
    </source>
</evidence>